<evidence type="ECO:0000313" key="1">
    <source>
        <dbReference type="EMBL" id="KAF7279994.1"/>
    </source>
</evidence>
<dbReference type="EMBL" id="JAACXV010000327">
    <property type="protein sequence ID" value="KAF7279994.1"/>
    <property type="molecule type" value="Genomic_DNA"/>
</dbReference>
<dbReference type="OrthoDB" id="2017408at2759"/>
<sequence>MQDTMDLFSDDNVTVQSNIESPSVNTPVRIVNLSEEEDSPYFPSCTQETHEDVDVLWDWNSPQSKPKATIKRRSRKRLNLHVPKEDMRILKEEIARPDHEESLILSPREEAVFKADTMHVPAYVEDMSAFEGMMEEEHCKESAKCLLDNVFNDDLEDQLILCSQRLEIELCDESKQQEKVGGVSSLHSQTTDLLNDTLEKLLAENETDFDQPMQLQKFKPTKNNSKVFPRSNSENICSQVGKFEWHRTQSFENYDASISKDLLEEIERKRLEAKAKLEAKRKHEIPFSQTNDAADSKFTFLLEAPLKCSQDEIEKKRLQALAKLEAKRQQDLIQKKKLDALKRLEQSRRKNALSVKHSLSKKL</sequence>
<dbReference type="Proteomes" id="UP000625711">
    <property type="component" value="Unassembled WGS sequence"/>
</dbReference>
<reference evidence="1" key="1">
    <citation type="submission" date="2020-08" db="EMBL/GenBank/DDBJ databases">
        <title>Genome sequencing and assembly of the red palm weevil Rhynchophorus ferrugineus.</title>
        <authorList>
            <person name="Dias G.B."/>
            <person name="Bergman C.M."/>
            <person name="Manee M."/>
        </authorList>
    </citation>
    <scope>NUCLEOTIDE SEQUENCE</scope>
    <source>
        <strain evidence="1">AA-2017</strain>
        <tissue evidence="1">Whole larva</tissue>
    </source>
</reference>
<protein>
    <submittedName>
        <fullName evidence="1">Uncharacterized protein</fullName>
    </submittedName>
</protein>
<comment type="caution">
    <text evidence="1">The sequence shown here is derived from an EMBL/GenBank/DDBJ whole genome shotgun (WGS) entry which is preliminary data.</text>
</comment>
<gene>
    <name evidence="1" type="ORF">GWI33_006510</name>
</gene>
<evidence type="ECO:0000313" key="2">
    <source>
        <dbReference type="Proteomes" id="UP000625711"/>
    </source>
</evidence>
<organism evidence="1 2">
    <name type="scientific">Rhynchophorus ferrugineus</name>
    <name type="common">Red palm weevil</name>
    <name type="synonym">Curculio ferrugineus</name>
    <dbReference type="NCBI Taxonomy" id="354439"/>
    <lineage>
        <taxon>Eukaryota</taxon>
        <taxon>Metazoa</taxon>
        <taxon>Ecdysozoa</taxon>
        <taxon>Arthropoda</taxon>
        <taxon>Hexapoda</taxon>
        <taxon>Insecta</taxon>
        <taxon>Pterygota</taxon>
        <taxon>Neoptera</taxon>
        <taxon>Endopterygota</taxon>
        <taxon>Coleoptera</taxon>
        <taxon>Polyphaga</taxon>
        <taxon>Cucujiformia</taxon>
        <taxon>Curculionidae</taxon>
        <taxon>Dryophthorinae</taxon>
        <taxon>Rhynchophorus</taxon>
    </lineage>
</organism>
<name>A0A834IHI9_RHYFE</name>
<proteinExistence type="predicted"/>
<accession>A0A834IHI9</accession>
<keyword evidence="2" id="KW-1185">Reference proteome</keyword>
<dbReference type="AlphaFoldDB" id="A0A834IHI9"/>